<dbReference type="CDD" id="cd17321">
    <property type="entry name" value="MFS_MMR_MDR_like"/>
    <property type="match status" value="1"/>
</dbReference>
<dbReference type="PANTHER" id="PTHR42718">
    <property type="entry name" value="MAJOR FACILITATOR SUPERFAMILY MULTIDRUG TRANSPORTER MFSC"/>
    <property type="match status" value="1"/>
</dbReference>
<dbReference type="PROSITE" id="PS50850">
    <property type="entry name" value="MFS"/>
    <property type="match status" value="1"/>
</dbReference>
<reference evidence="10 11" key="1">
    <citation type="journal article" date="2014" name="BMC Genomics">
        <title>Comparison of environmental and isolate Sulfobacillus genomes reveals diverse carbon, sulfur, nitrogen, and hydrogen metabolisms.</title>
        <authorList>
            <person name="Justice N.B."/>
            <person name="Norman A."/>
            <person name="Brown C.T."/>
            <person name="Singh A."/>
            <person name="Thomas B.C."/>
            <person name="Banfield J.F."/>
        </authorList>
    </citation>
    <scope>NUCLEOTIDE SEQUENCE [LARGE SCALE GENOMIC DNA]</scope>
    <source>
        <strain evidence="10">AMDSBA3</strain>
    </source>
</reference>
<name>A0A2T2WN42_9FIRM</name>
<dbReference type="AlphaFoldDB" id="A0A2T2WN42"/>
<keyword evidence="7 8" id="KW-0472">Membrane</keyword>
<feature type="domain" description="Major facilitator superfamily (MFS) profile" evidence="9">
    <location>
        <begin position="57"/>
        <end position="522"/>
    </location>
</feature>
<feature type="transmembrane region" description="Helical" evidence="8">
    <location>
        <begin position="492"/>
        <end position="513"/>
    </location>
</feature>
<comment type="caution">
    <text evidence="10">The sequence shown here is derived from an EMBL/GenBank/DDBJ whole genome shotgun (WGS) entry which is preliminary data.</text>
</comment>
<keyword evidence="4" id="KW-1003">Cell membrane</keyword>
<comment type="subcellular location">
    <subcellularLocation>
        <location evidence="1">Cell membrane</location>
        <topology evidence="1">Multi-pass membrane protein</topology>
    </subcellularLocation>
</comment>
<dbReference type="SUPFAM" id="SSF103473">
    <property type="entry name" value="MFS general substrate transporter"/>
    <property type="match status" value="2"/>
</dbReference>
<protein>
    <submittedName>
        <fullName evidence="10">MFS transporter</fullName>
    </submittedName>
</protein>
<evidence type="ECO:0000256" key="7">
    <source>
        <dbReference type="ARBA" id="ARBA00023136"/>
    </source>
</evidence>
<feature type="transmembrane region" description="Helical" evidence="8">
    <location>
        <begin position="213"/>
        <end position="233"/>
    </location>
</feature>
<evidence type="ECO:0000256" key="5">
    <source>
        <dbReference type="ARBA" id="ARBA00022692"/>
    </source>
</evidence>
<feature type="transmembrane region" description="Helical" evidence="8">
    <location>
        <begin position="348"/>
        <end position="369"/>
    </location>
</feature>
<feature type="transmembrane region" description="Helical" evidence="8">
    <location>
        <begin position="90"/>
        <end position="111"/>
    </location>
</feature>
<evidence type="ECO:0000256" key="8">
    <source>
        <dbReference type="SAM" id="Phobius"/>
    </source>
</evidence>
<sequence length="535" mass="57096">MASRPIAPRRERPPGLRWWTCYLDRRSSGAGEVSPRAGRFDRTQHREDAMNENRWQVLSTTSLGTLLSALNFSTLIIALPQLMRGLHATILQGVWILFAYMVAQTVMVLMGGSLADRFGRRRLYIVGLAVFTLFSLVAGASPNAPELILWRVFQGIGGALVMANSTAIVAQSFPRRELSRALGINVMVVAVGQILGPVVGGWLTTLYGWRWTFWFNVPIGLIAVFWAIWVLGFKGTSKDRVPVDVGGIITYVFAITGLLYALSVGAVSGWASASVLIAGAVFVVGLPAWILIESRNPAPLLHLPLLRIRAFGFGSVAAALNAIARMAVIFLMIFYFQGAEGETALVAGLRLIPLAAGMLVLAPIGGAIADRFGTTRPATVGLIVSTVGFVGLALGLHLHSAYLMLALWMAIIGVGAGIFNSPNTSRMMTAAGPARRGEASGIRALTTNTGMMLSIALAFAVVASVVPRDAMLAIFTGTARALPNGTAVLPKFLVGIRGTFWVMAALNVLAVFFSASGRVDNPDEPDQMRRQPAPG</sequence>
<evidence type="ECO:0000256" key="4">
    <source>
        <dbReference type="ARBA" id="ARBA00022475"/>
    </source>
</evidence>
<feature type="transmembrane region" description="Helical" evidence="8">
    <location>
        <begin position="55"/>
        <end position="78"/>
    </location>
</feature>
<keyword evidence="3" id="KW-0813">Transport</keyword>
<keyword evidence="5 8" id="KW-0812">Transmembrane</keyword>
<accession>A0A2T2WN42</accession>
<feature type="transmembrane region" description="Helical" evidence="8">
    <location>
        <begin position="378"/>
        <end position="396"/>
    </location>
</feature>
<dbReference type="PRINTS" id="PR01036">
    <property type="entry name" value="TCRTETB"/>
</dbReference>
<dbReference type="InterPro" id="IPR036259">
    <property type="entry name" value="MFS_trans_sf"/>
</dbReference>
<evidence type="ECO:0000256" key="2">
    <source>
        <dbReference type="ARBA" id="ARBA00008537"/>
    </source>
</evidence>
<feature type="transmembrane region" description="Helical" evidence="8">
    <location>
        <begin position="182"/>
        <end position="207"/>
    </location>
</feature>
<keyword evidence="6 8" id="KW-1133">Transmembrane helix</keyword>
<evidence type="ECO:0000256" key="3">
    <source>
        <dbReference type="ARBA" id="ARBA00022448"/>
    </source>
</evidence>
<comment type="similarity">
    <text evidence="2">Belongs to the major facilitator superfamily. EmrB family.</text>
</comment>
<dbReference type="InterPro" id="IPR004638">
    <property type="entry name" value="EmrB-like"/>
</dbReference>
<dbReference type="Gene3D" id="1.20.1720.10">
    <property type="entry name" value="Multidrug resistance protein D"/>
    <property type="match status" value="1"/>
</dbReference>
<dbReference type="InterPro" id="IPR011701">
    <property type="entry name" value="MFS"/>
</dbReference>
<dbReference type="Pfam" id="PF07690">
    <property type="entry name" value="MFS_1"/>
    <property type="match status" value="1"/>
</dbReference>
<evidence type="ECO:0000313" key="11">
    <source>
        <dbReference type="Proteomes" id="UP000241848"/>
    </source>
</evidence>
<dbReference type="NCBIfam" id="TIGR00711">
    <property type="entry name" value="efflux_EmrB"/>
    <property type="match status" value="1"/>
</dbReference>
<feature type="transmembrane region" description="Helical" evidence="8">
    <location>
        <begin position="442"/>
        <end position="466"/>
    </location>
</feature>
<feature type="transmembrane region" description="Helical" evidence="8">
    <location>
        <begin position="123"/>
        <end position="142"/>
    </location>
</feature>
<feature type="transmembrane region" description="Helical" evidence="8">
    <location>
        <begin position="245"/>
        <end position="263"/>
    </location>
</feature>
<organism evidence="10 11">
    <name type="scientific">Sulfobacillus acidophilus</name>
    <dbReference type="NCBI Taxonomy" id="53633"/>
    <lineage>
        <taxon>Bacteria</taxon>
        <taxon>Bacillati</taxon>
        <taxon>Bacillota</taxon>
        <taxon>Clostridia</taxon>
        <taxon>Eubacteriales</taxon>
        <taxon>Clostridiales Family XVII. Incertae Sedis</taxon>
        <taxon>Sulfobacillus</taxon>
    </lineage>
</organism>
<dbReference type="Gene3D" id="1.20.1250.20">
    <property type="entry name" value="MFS general substrate transporter like domains"/>
    <property type="match status" value="1"/>
</dbReference>
<dbReference type="InterPro" id="IPR020846">
    <property type="entry name" value="MFS_dom"/>
</dbReference>
<feature type="transmembrane region" description="Helical" evidence="8">
    <location>
        <begin position="148"/>
        <end position="170"/>
    </location>
</feature>
<feature type="transmembrane region" description="Helical" evidence="8">
    <location>
        <begin position="269"/>
        <end position="292"/>
    </location>
</feature>
<dbReference type="PANTHER" id="PTHR42718:SF9">
    <property type="entry name" value="MAJOR FACILITATOR SUPERFAMILY MULTIDRUG TRANSPORTER MFSC"/>
    <property type="match status" value="1"/>
</dbReference>
<dbReference type="GO" id="GO:0022857">
    <property type="term" value="F:transmembrane transporter activity"/>
    <property type="evidence" value="ECO:0007669"/>
    <property type="project" value="InterPro"/>
</dbReference>
<evidence type="ECO:0000256" key="1">
    <source>
        <dbReference type="ARBA" id="ARBA00004651"/>
    </source>
</evidence>
<dbReference type="EMBL" id="PXYV01000004">
    <property type="protein sequence ID" value="PSR23657.1"/>
    <property type="molecule type" value="Genomic_DNA"/>
</dbReference>
<evidence type="ECO:0000313" key="10">
    <source>
        <dbReference type="EMBL" id="PSR23657.1"/>
    </source>
</evidence>
<dbReference type="Proteomes" id="UP000241848">
    <property type="component" value="Unassembled WGS sequence"/>
</dbReference>
<proteinExistence type="inferred from homology"/>
<feature type="transmembrane region" description="Helical" evidence="8">
    <location>
        <begin position="313"/>
        <end position="336"/>
    </location>
</feature>
<evidence type="ECO:0000256" key="6">
    <source>
        <dbReference type="ARBA" id="ARBA00022989"/>
    </source>
</evidence>
<feature type="transmembrane region" description="Helical" evidence="8">
    <location>
        <begin position="402"/>
        <end position="421"/>
    </location>
</feature>
<dbReference type="GO" id="GO:0005886">
    <property type="term" value="C:plasma membrane"/>
    <property type="evidence" value="ECO:0007669"/>
    <property type="project" value="UniProtKB-SubCell"/>
</dbReference>
<evidence type="ECO:0000259" key="9">
    <source>
        <dbReference type="PROSITE" id="PS50850"/>
    </source>
</evidence>
<gene>
    <name evidence="10" type="ORF">C7B45_02505</name>
</gene>